<dbReference type="PRINTS" id="PR01179">
    <property type="entry name" value="ODADCRBXLASE"/>
</dbReference>
<sequence length="402" mass="43965">MVGTPDQHAVDPVVRQAALDHIARIGDDEEAFYTVDLRWVANQYQRMVQLLPRVQPFYTMKCNPDVRVFELLTGLGCGVDCASKPEIDFALQHGVRPDQIIYANTIKQKSHLQFAKAHNVALMVFDNVDELIKIHAVYPEAQLVLRIQVDDSKSRVPLGAKFGAPLEDLPEIFAVAKELSLNLMGVCFHVGVGCLCATAFTDAIKRSRAVFDMAEAAGFKLTLLNLGGGFAGDDLGPVTFEAAALAVNACLDELFPESSGVRIISEPGRYFVSACSTLNLNIIGRKRDPTLTARAADEPNPEAPRYMYFTNDGNHGSFSASHLFKLHAPILLATKSTTDPVPCSLWGPTCDGRDFITKDASLPVLSIGDWITFPHMGAYGFATGGTFNGFLIPRRIYIESEQ</sequence>
<dbReference type="GO" id="GO:0033387">
    <property type="term" value="P:putrescine biosynthetic process from arginine, via ornithine"/>
    <property type="evidence" value="ECO:0007669"/>
    <property type="project" value="TreeGrafter"/>
</dbReference>
<feature type="domain" description="Orn/DAP/Arg decarboxylase 2 N-terminal" evidence="6">
    <location>
        <begin position="40"/>
        <end position="273"/>
    </location>
</feature>
<dbReference type="InterPro" id="IPR022644">
    <property type="entry name" value="De-COase2_N"/>
</dbReference>
<evidence type="ECO:0000256" key="1">
    <source>
        <dbReference type="ARBA" id="ARBA00001933"/>
    </source>
</evidence>
<evidence type="ECO:0000313" key="8">
    <source>
        <dbReference type="Proteomes" id="UP001146120"/>
    </source>
</evidence>
<dbReference type="Gene3D" id="2.40.37.10">
    <property type="entry name" value="Lyase, Ornithine Decarboxylase, Chain A, domain 1"/>
    <property type="match status" value="1"/>
</dbReference>
<dbReference type="Gene3D" id="3.20.20.10">
    <property type="entry name" value="Alanine racemase"/>
    <property type="match status" value="1"/>
</dbReference>
<dbReference type="InterPro" id="IPR000183">
    <property type="entry name" value="Orn/DAP/Arg_de-COase"/>
</dbReference>
<dbReference type="PRINTS" id="PR01182">
    <property type="entry name" value="ORNDCRBXLASE"/>
</dbReference>
<dbReference type="SUPFAM" id="SSF51419">
    <property type="entry name" value="PLP-binding barrel"/>
    <property type="match status" value="1"/>
</dbReference>
<feature type="modified residue" description="N6-(pyridoxal phosphate)lysine" evidence="5">
    <location>
        <position position="61"/>
    </location>
</feature>
<dbReference type="EMBL" id="DAKRPA010000217">
    <property type="protein sequence ID" value="DAZ95127.1"/>
    <property type="molecule type" value="Genomic_DNA"/>
</dbReference>
<comment type="similarity">
    <text evidence="2">Belongs to the Orn/Lys/Arg decarboxylase class-II family.</text>
</comment>
<reference evidence="7" key="1">
    <citation type="submission" date="2022-11" db="EMBL/GenBank/DDBJ databases">
        <authorList>
            <person name="Morgan W.R."/>
            <person name="Tartar A."/>
        </authorList>
    </citation>
    <scope>NUCLEOTIDE SEQUENCE</scope>
    <source>
        <strain evidence="7">ARSEF 373</strain>
    </source>
</reference>
<dbReference type="InterPro" id="IPR009006">
    <property type="entry name" value="Ala_racemase/Decarboxylase_C"/>
</dbReference>
<dbReference type="GO" id="GO:0005737">
    <property type="term" value="C:cytoplasm"/>
    <property type="evidence" value="ECO:0007669"/>
    <property type="project" value="TreeGrafter"/>
</dbReference>
<dbReference type="CDD" id="cd00622">
    <property type="entry name" value="PLPDE_III_ODC"/>
    <property type="match status" value="1"/>
</dbReference>
<reference evidence="7" key="2">
    <citation type="journal article" date="2023" name="Microbiol Resour">
        <title>Decontamination and Annotation of the Draft Genome Sequence of the Oomycete Lagenidium giganteum ARSEF 373.</title>
        <authorList>
            <person name="Morgan W.R."/>
            <person name="Tartar A."/>
        </authorList>
    </citation>
    <scope>NUCLEOTIDE SEQUENCE</scope>
    <source>
        <strain evidence="7">ARSEF 373</strain>
    </source>
</reference>
<dbReference type="InterPro" id="IPR029066">
    <property type="entry name" value="PLP-binding_barrel"/>
</dbReference>
<evidence type="ECO:0000256" key="3">
    <source>
        <dbReference type="ARBA" id="ARBA00022898"/>
    </source>
</evidence>
<comment type="caution">
    <text evidence="7">The sequence shown here is derived from an EMBL/GenBank/DDBJ whole genome shotgun (WGS) entry which is preliminary data.</text>
</comment>
<keyword evidence="8" id="KW-1185">Reference proteome</keyword>
<evidence type="ECO:0000256" key="5">
    <source>
        <dbReference type="PIRSR" id="PIRSR600183-50"/>
    </source>
</evidence>
<dbReference type="PANTHER" id="PTHR11482">
    <property type="entry name" value="ARGININE/DIAMINOPIMELATE/ORNITHINE DECARBOXYLASE"/>
    <property type="match status" value="1"/>
</dbReference>
<evidence type="ECO:0000259" key="6">
    <source>
        <dbReference type="Pfam" id="PF02784"/>
    </source>
</evidence>
<dbReference type="Proteomes" id="UP001146120">
    <property type="component" value="Unassembled WGS sequence"/>
</dbReference>
<protein>
    <recommendedName>
        <fullName evidence="6">Orn/DAP/Arg decarboxylase 2 N-terminal domain-containing protein</fullName>
    </recommendedName>
</protein>
<dbReference type="PANTHER" id="PTHR11482:SF6">
    <property type="entry name" value="ORNITHINE DECARBOXYLASE 1-RELATED"/>
    <property type="match status" value="1"/>
</dbReference>
<accession>A0AAV2YPD8</accession>
<dbReference type="FunFam" id="3.20.20.10:FF:000005">
    <property type="entry name" value="Ornithine decarboxylase"/>
    <property type="match status" value="1"/>
</dbReference>
<gene>
    <name evidence="7" type="ORF">N0F65_009758</name>
</gene>
<keyword evidence="3 5" id="KW-0663">Pyridoxal phosphate</keyword>
<proteinExistence type="inferred from homology"/>
<evidence type="ECO:0000256" key="4">
    <source>
        <dbReference type="ARBA" id="ARBA00023239"/>
    </source>
</evidence>
<name>A0AAV2YPD8_9STRA</name>
<evidence type="ECO:0000313" key="7">
    <source>
        <dbReference type="EMBL" id="DAZ95127.1"/>
    </source>
</evidence>
<dbReference type="SUPFAM" id="SSF50621">
    <property type="entry name" value="Alanine racemase C-terminal domain-like"/>
    <property type="match status" value="1"/>
</dbReference>
<dbReference type="InterPro" id="IPR002433">
    <property type="entry name" value="Orn_de-COase"/>
</dbReference>
<dbReference type="Pfam" id="PF02784">
    <property type="entry name" value="Orn_Arg_deC_N"/>
    <property type="match status" value="1"/>
</dbReference>
<comment type="cofactor">
    <cofactor evidence="1 5">
        <name>pyridoxal 5'-phosphate</name>
        <dbReference type="ChEBI" id="CHEBI:597326"/>
    </cofactor>
</comment>
<dbReference type="GO" id="GO:0004586">
    <property type="term" value="F:ornithine decarboxylase activity"/>
    <property type="evidence" value="ECO:0007669"/>
    <property type="project" value="TreeGrafter"/>
</dbReference>
<keyword evidence="4" id="KW-0456">Lyase</keyword>
<organism evidence="7 8">
    <name type="scientific">Lagenidium giganteum</name>
    <dbReference type="NCBI Taxonomy" id="4803"/>
    <lineage>
        <taxon>Eukaryota</taxon>
        <taxon>Sar</taxon>
        <taxon>Stramenopiles</taxon>
        <taxon>Oomycota</taxon>
        <taxon>Peronosporomycetes</taxon>
        <taxon>Pythiales</taxon>
        <taxon>Pythiaceae</taxon>
    </lineage>
</organism>
<feature type="active site" description="Proton donor" evidence="5">
    <location>
        <position position="350"/>
    </location>
</feature>
<dbReference type="AlphaFoldDB" id="A0AAV2YPD8"/>
<evidence type="ECO:0000256" key="2">
    <source>
        <dbReference type="ARBA" id="ARBA00008872"/>
    </source>
</evidence>